<evidence type="ECO:0000313" key="3">
    <source>
        <dbReference type="EMBL" id="OZS75859.1"/>
    </source>
</evidence>
<feature type="transmembrane region" description="Helical" evidence="1">
    <location>
        <begin position="102"/>
        <end position="123"/>
    </location>
</feature>
<proteinExistence type="predicted"/>
<evidence type="ECO:0000256" key="1">
    <source>
        <dbReference type="SAM" id="Phobius"/>
    </source>
</evidence>
<feature type="transmembrane region" description="Helical" evidence="1">
    <location>
        <begin position="177"/>
        <end position="194"/>
    </location>
</feature>
<reference evidence="3 4" key="1">
    <citation type="submission" date="2017-07" db="EMBL/GenBank/DDBJ databases">
        <title>blaIMP-27 on transferable plasmids in Proteus mirabilis and Providencia rettgeri.</title>
        <authorList>
            <person name="Potter R."/>
        </authorList>
    </citation>
    <scope>NUCLEOTIDE SEQUENCE [LARGE SCALE GENOMIC DNA]</scope>
    <source>
        <strain evidence="3 4">PR1</strain>
    </source>
</reference>
<feature type="transmembrane region" description="Helical" evidence="1">
    <location>
        <begin position="7"/>
        <end position="27"/>
    </location>
</feature>
<dbReference type="Proteomes" id="UP001155882">
    <property type="component" value="Unassembled WGS sequence"/>
</dbReference>
<keyword evidence="1" id="KW-0472">Membrane</keyword>
<feature type="transmembrane region" description="Helical" evidence="1">
    <location>
        <begin position="71"/>
        <end position="90"/>
    </location>
</feature>
<organism evidence="3 4">
    <name type="scientific">Providencia rettgeri</name>
    <dbReference type="NCBI Taxonomy" id="587"/>
    <lineage>
        <taxon>Bacteria</taxon>
        <taxon>Pseudomonadati</taxon>
        <taxon>Pseudomonadota</taxon>
        <taxon>Gammaproteobacteria</taxon>
        <taxon>Enterobacterales</taxon>
        <taxon>Morganellaceae</taxon>
        <taxon>Providencia</taxon>
    </lineage>
</organism>
<sequence>MKIDKTISWPIAILWGSLFLIPLFNTIPLDFNIDLTTKIIEHFQSIILIISAIFTWFYMKPLQQKNQGMKLFWVWATIWWVTLFGRGINWGREFFPNLDHSYFRLISIILIGSLVLMLFASSLRKSIIFHLKNTTIPLWSLLLTLCAFVISDSVEHHRFLSSVFLYHSELQSLIEELYEIPLIIGLFISSLYFMKKDKSL</sequence>
<name>A0A264VX07_PRORE</name>
<evidence type="ECO:0000313" key="2">
    <source>
        <dbReference type="EMBL" id="MBW3114940.1"/>
    </source>
</evidence>
<keyword evidence="1" id="KW-0812">Transmembrane</keyword>
<gene>
    <name evidence="3" type="ORF">CHI95_03885</name>
    <name evidence="2" type="ORF">KYI77_00480</name>
</gene>
<feature type="transmembrane region" description="Helical" evidence="1">
    <location>
        <begin position="39"/>
        <end position="59"/>
    </location>
</feature>
<dbReference type="Proteomes" id="UP000216001">
    <property type="component" value="Unassembled WGS sequence"/>
</dbReference>
<accession>A0A264VX07</accession>
<evidence type="ECO:0000313" key="4">
    <source>
        <dbReference type="Proteomes" id="UP000216001"/>
    </source>
</evidence>
<dbReference type="GeneID" id="92273037"/>
<dbReference type="EMBL" id="JAHWLI010000001">
    <property type="protein sequence ID" value="MBW3114940.1"/>
    <property type="molecule type" value="Genomic_DNA"/>
</dbReference>
<comment type="caution">
    <text evidence="3">The sequence shown here is derived from an EMBL/GenBank/DDBJ whole genome shotgun (WGS) entry which is preliminary data.</text>
</comment>
<protein>
    <recommendedName>
        <fullName evidence="5">Nitric oxide reductase</fullName>
    </recommendedName>
</protein>
<dbReference type="RefSeq" id="WP_094960807.1">
    <property type="nucleotide sequence ID" value="NZ_JAAOIA010000001.1"/>
</dbReference>
<evidence type="ECO:0008006" key="5">
    <source>
        <dbReference type="Google" id="ProtNLM"/>
    </source>
</evidence>
<reference evidence="2" key="2">
    <citation type="submission" date="2021-07" db="EMBL/GenBank/DDBJ databases">
        <authorList>
            <person name="Stanton E."/>
        </authorList>
    </citation>
    <scope>NUCLEOTIDE SEQUENCE</scope>
    <source>
        <strain evidence="2">2021EL-01139</strain>
    </source>
</reference>
<dbReference type="AlphaFoldDB" id="A0A264VX07"/>
<dbReference type="EMBL" id="NOWC01000003">
    <property type="protein sequence ID" value="OZS75859.1"/>
    <property type="molecule type" value="Genomic_DNA"/>
</dbReference>
<feature type="transmembrane region" description="Helical" evidence="1">
    <location>
        <begin position="135"/>
        <end position="154"/>
    </location>
</feature>
<keyword evidence="1" id="KW-1133">Transmembrane helix</keyword>